<comment type="caution">
    <text evidence="2">The sequence shown here is derived from an EMBL/GenBank/DDBJ whole genome shotgun (WGS) entry which is preliminary data.</text>
</comment>
<evidence type="ECO:0000313" key="3">
    <source>
        <dbReference type="Proteomes" id="UP001206126"/>
    </source>
</evidence>
<feature type="transmembrane region" description="Helical" evidence="1">
    <location>
        <begin position="157"/>
        <end position="181"/>
    </location>
</feature>
<feature type="transmembrane region" description="Helical" evidence="1">
    <location>
        <begin position="122"/>
        <end position="145"/>
    </location>
</feature>
<accession>A0ABT2DEC7</accession>
<dbReference type="RefSeq" id="WP_258823007.1">
    <property type="nucleotide sequence ID" value="NZ_JANUHB010000003.1"/>
</dbReference>
<dbReference type="EMBL" id="JANUHB010000003">
    <property type="protein sequence ID" value="MCS0809194.1"/>
    <property type="molecule type" value="Genomic_DNA"/>
</dbReference>
<proteinExistence type="predicted"/>
<dbReference type="Proteomes" id="UP001206126">
    <property type="component" value="Unassembled WGS sequence"/>
</dbReference>
<name>A0ABT2DEC7_9BURK</name>
<keyword evidence="3" id="KW-1185">Reference proteome</keyword>
<organism evidence="2 3">
    <name type="scientific">Massilia agilis</name>
    <dbReference type="NCBI Taxonomy" id="1811226"/>
    <lineage>
        <taxon>Bacteria</taxon>
        <taxon>Pseudomonadati</taxon>
        <taxon>Pseudomonadota</taxon>
        <taxon>Betaproteobacteria</taxon>
        <taxon>Burkholderiales</taxon>
        <taxon>Oxalobacteraceae</taxon>
        <taxon>Telluria group</taxon>
        <taxon>Massilia</taxon>
    </lineage>
</organism>
<feature type="transmembrane region" description="Helical" evidence="1">
    <location>
        <begin position="85"/>
        <end position="110"/>
    </location>
</feature>
<evidence type="ECO:0000313" key="2">
    <source>
        <dbReference type="EMBL" id="MCS0809194.1"/>
    </source>
</evidence>
<gene>
    <name evidence="2" type="ORF">NX774_14790</name>
</gene>
<protein>
    <submittedName>
        <fullName evidence="2">Uncharacterized protein</fullName>
    </submittedName>
</protein>
<evidence type="ECO:0000256" key="1">
    <source>
        <dbReference type="SAM" id="Phobius"/>
    </source>
</evidence>
<feature type="transmembrane region" description="Helical" evidence="1">
    <location>
        <begin position="35"/>
        <end position="56"/>
    </location>
</feature>
<sequence>MVLAILLLLLMIYMIYVSARSLVKNHQGDLNIVWYFFSLSVTATALLGMLAIQIGAIDKAGQSHGKAGDILAAILTFFIDLKSDVVLAAALISLVLVPQILTYLLSGLFGCAKNLFFVEGSVAFFVWFVVKSFAVASGVGIAFAIVGMVNGWPHAELAVGLALIAVCLFLLVFAFSFLSFYRNTVGWVRGVKEATPAIVIAFAQKVRRFMIRNKQPA</sequence>
<reference evidence="2 3" key="1">
    <citation type="submission" date="2022-08" db="EMBL/GenBank/DDBJ databases">
        <title>Reclassification of Massilia species as members of the genera Telluria, Duganella, Pseudoduganella, Mokoshia gen. nov. and Zemynaea gen. nov. using orthogonal and non-orthogonal genome-based approaches.</title>
        <authorList>
            <person name="Bowman J.P."/>
        </authorList>
    </citation>
    <scope>NUCLEOTIDE SEQUENCE [LARGE SCALE GENOMIC DNA]</scope>
    <source>
        <strain evidence="2 3">JCM 31605</strain>
    </source>
</reference>
<keyword evidence="1" id="KW-0472">Membrane</keyword>
<keyword evidence="1" id="KW-1133">Transmembrane helix</keyword>
<keyword evidence="1" id="KW-0812">Transmembrane</keyword>